<dbReference type="AlphaFoldDB" id="A0AAD8VEX1"/>
<gene>
    <name evidence="3" type="ORF">QYE76_018258</name>
</gene>
<evidence type="ECO:0000313" key="3">
    <source>
        <dbReference type="EMBL" id="KAK1602616.1"/>
    </source>
</evidence>
<dbReference type="PANTHER" id="PTHR11926:SF774">
    <property type="entry name" value="UDP-GLYCOSYLTRANSFERASE 85A1-RELATED"/>
    <property type="match status" value="1"/>
</dbReference>
<protein>
    <submittedName>
        <fullName evidence="3">Uncharacterized protein</fullName>
    </submittedName>
</protein>
<dbReference type="SUPFAM" id="SSF53756">
    <property type="entry name" value="UDP-Glycosyltransferase/glycogen phosphorylase"/>
    <property type="match status" value="1"/>
</dbReference>
<dbReference type="FunFam" id="3.40.50.2000:FF:000056">
    <property type="entry name" value="Glycosyltransferase"/>
    <property type="match status" value="1"/>
</dbReference>
<dbReference type="PANTHER" id="PTHR11926">
    <property type="entry name" value="GLUCOSYL/GLUCURONOSYL TRANSFERASES"/>
    <property type="match status" value="1"/>
</dbReference>
<dbReference type="Gene3D" id="3.40.50.2000">
    <property type="entry name" value="Glycogen Phosphorylase B"/>
    <property type="match status" value="2"/>
</dbReference>
<dbReference type="InterPro" id="IPR002213">
    <property type="entry name" value="UDP_glucos_trans"/>
</dbReference>
<dbReference type="GO" id="GO:0080044">
    <property type="term" value="F:quercetin 7-O-glucosyltransferase activity"/>
    <property type="evidence" value="ECO:0007669"/>
    <property type="project" value="TreeGrafter"/>
</dbReference>
<dbReference type="GO" id="GO:0080043">
    <property type="term" value="F:quercetin 3-O-glucosyltransferase activity"/>
    <property type="evidence" value="ECO:0007669"/>
    <property type="project" value="TreeGrafter"/>
</dbReference>
<proteinExistence type="inferred from homology"/>
<evidence type="ECO:0000256" key="1">
    <source>
        <dbReference type="ARBA" id="ARBA00009995"/>
    </source>
</evidence>
<dbReference type="CDD" id="cd03784">
    <property type="entry name" value="GT1_Gtf-like"/>
    <property type="match status" value="1"/>
</dbReference>
<organism evidence="3 4">
    <name type="scientific">Lolium multiflorum</name>
    <name type="common">Italian ryegrass</name>
    <name type="synonym">Lolium perenne subsp. multiflorum</name>
    <dbReference type="NCBI Taxonomy" id="4521"/>
    <lineage>
        <taxon>Eukaryota</taxon>
        <taxon>Viridiplantae</taxon>
        <taxon>Streptophyta</taxon>
        <taxon>Embryophyta</taxon>
        <taxon>Tracheophyta</taxon>
        <taxon>Spermatophyta</taxon>
        <taxon>Magnoliopsida</taxon>
        <taxon>Liliopsida</taxon>
        <taxon>Poales</taxon>
        <taxon>Poaceae</taxon>
        <taxon>BOP clade</taxon>
        <taxon>Pooideae</taxon>
        <taxon>Poodae</taxon>
        <taxon>Poeae</taxon>
        <taxon>Poeae Chloroplast Group 2 (Poeae type)</taxon>
        <taxon>Loliodinae</taxon>
        <taxon>Loliinae</taxon>
        <taxon>Lolium</taxon>
    </lineage>
</organism>
<keyword evidence="4" id="KW-1185">Reference proteome</keyword>
<dbReference type="EMBL" id="JAUUTY010000221">
    <property type="protein sequence ID" value="KAK1602616.1"/>
    <property type="molecule type" value="Genomic_DNA"/>
</dbReference>
<evidence type="ECO:0000313" key="4">
    <source>
        <dbReference type="Proteomes" id="UP001231189"/>
    </source>
</evidence>
<comment type="caution">
    <text evidence="3">The sequence shown here is derived from an EMBL/GenBank/DDBJ whole genome shotgun (WGS) entry which is preliminary data.</text>
</comment>
<keyword evidence="2" id="KW-0808">Transferase</keyword>
<dbReference type="Proteomes" id="UP001231189">
    <property type="component" value="Unassembled WGS sequence"/>
</dbReference>
<dbReference type="Pfam" id="PF00201">
    <property type="entry name" value="UDPGT"/>
    <property type="match status" value="1"/>
</dbReference>
<comment type="similarity">
    <text evidence="1">Belongs to the UDP-glycosyltransferase family.</text>
</comment>
<name>A0AAD8VEX1_LOLMU</name>
<evidence type="ECO:0000256" key="2">
    <source>
        <dbReference type="ARBA" id="ARBA00022679"/>
    </source>
</evidence>
<sequence length="265" mass="29191">MAPPTANPSSGFSSVAGVMPRAAAPPSGPLHQLRSFTSLCSTASSSMIAERPLPLVAAAAHSTAIISGLSLWKEQEECLQWLHGKDPGSVVYVNFGSIVVMTSEQLVEFAWGLANSGREFIWIIRRDLVKGDAAVLPPEFLAMTAERGFMASWCPQQEVLNHPAVGAFLTHNGWNSALESICGGVPILSWPFFADQQTNCRYQCNEWASAWRSTEMFSVTWSRPLSRNLWRERRVRPCGRERGNGVRKRSWLPNRTGRLTATSTS</sequence>
<reference evidence="3" key="1">
    <citation type="submission" date="2023-07" db="EMBL/GenBank/DDBJ databases">
        <title>A chromosome-level genome assembly of Lolium multiflorum.</title>
        <authorList>
            <person name="Chen Y."/>
            <person name="Copetti D."/>
            <person name="Kolliker R."/>
            <person name="Studer B."/>
        </authorList>
    </citation>
    <scope>NUCLEOTIDE SEQUENCE</scope>
    <source>
        <strain evidence="3">02402/16</strain>
        <tissue evidence="3">Leaf</tissue>
    </source>
</reference>
<accession>A0AAD8VEX1</accession>